<dbReference type="PANTHER" id="PTHR44167:SF24">
    <property type="entry name" value="SERINE_THREONINE-PROTEIN KINASE CHK2"/>
    <property type="match status" value="1"/>
</dbReference>
<gene>
    <name evidence="6" type="ORF">EZS28_034514</name>
</gene>
<dbReference type="PROSITE" id="PS50011">
    <property type="entry name" value="PROTEIN_KINASE_DOM"/>
    <property type="match status" value="1"/>
</dbReference>
<keyword evidence="4" id="KW-0418">Kinase</keyword>
<keyword evidence="4" id="KW-0723">Serine/threonine-protein kinase</keyword>
<dbReference type="InterPro" id="IPR008271">
    <property type="entry name" value="Ser/Thr_kinase_AS"/>
</dbReference>
<evidence type="ECO:0000256" key="1">
    <source>
        <dbReference type="ARBA" id="ARBA00022741"/>
    </source>
</evidence>
<comment type="similarity">
    <text evidence="4">Belongs to the protein kinase superfamily.</text>
</comment>
<dbReference type="CDD" id="cd00180">
    <property type="entry name" value="PKc"/>
    <property type="match status" value="1"/>
</dbReference>
<proteinExistence type="inferred from homology"/>
<feature type="binding site" evidence="3">
    <location>
        <position position="50"/>
    </location>
    <ligand>
        <name>ATP</name>
        <dbReference type="ChEBI" id="CHEBI:30616"/>
    </ligand>
</feature>
<dbReference type="Proteomes" id="UP000324800">
    <property type="component" value="Unassembled WGS sequence"/>
</dbReference>
<evidence type="ECO:0000256" key="3">
    <source>
        <dbReference type="PROSITE-ProRule" id="PRU10141"/>
    </source>
</evidence>
<name>A0A5J4UHE4_9EUKA</name>
<dbReference type="SUPFAM" id="SSF56112">
    <property type="entry name" value="Protein kinase-like (PK-like)"/>
    <property type="match status" value="1"/>
</dbReference>
<dbReference type="Pfam" id="PF00069">
    <property type="entry name" value="Pkinase"/>
    <property type="match status" value="1"/>
</dbReference>
<dbReference type="InterPro" id="IPR011009">
    <property type="entry name" value="Kinase-like_dom_sf"/>
</dbReference>
<dbReference type="GO" id="GO:0005737">
    <property type="term" value="C:cytoplasm"/>
    <property type="evidence" value="ECO:0007669"/>
    <property type="project" value="TreeGrafter"/>
</dbReference>
<dbReference type="SMART" id="SM00220">
    <property type="entry name" value="S_TKc"/>
    <property type="match status" value="1"/>
</dbReference>
<comment type="caution">
    <text evidence="6">The sequence shown here is derived from an EMBL/GenBank/DDBJ whole genome shotgun (WGS) entry which is preliminary data.</text>
</comment>
<dbReference type="AlphaFoldDB" id="A0A5J4UHE4"/>
<dbReference type="OrthoDB" id="4062651at2759"/>
<dbReference type="GO" id="GO:0044773">
    <property type="term" value="P:mitotic DNA damage checkpoint signaling"/>
    <property type="evidence" value="ECO:0007669"/>
    <property type="project" value="TreeGrafter"/>
</dbReference>
<evidence type="ECO:0000256" key="4">
    <source>
        <dbReference type="RuleBase" id="RU000304"/>
    </source>
</evidence>
<accession>A0A5J4UHE4</accession>
<protein>
    <recommendedName>
        <fullName evidence="5">Protein kinase domain-containing protein</fullName>
    </recommendedName>
</protein>
<dbReference type="GO" id="GO:0005634">
    <property type="term" value="C:nucleus"/>
    <property type="evidence" value="ECO:0007669"/>
    <property type="project" value="TreeGrafter"/>
</dbReference>
<evidence type="ECO:0000313" key="6">
    <source>
        <dbReference type="EMBL" id="KAA6369959.1"/>
    </source>
</evidence>
<sequence length="186" mass="20896">MISNTQQQTSIDYEDELRKTGLVPIRQLGKGAFGCIYLAFGVDHGLVAAKIFQSGKFDQNEADSAFSLQKEKGNNIFVLNYKIIKYGISNRTIVMTLEAIVKQPQIKLPTYALRALMKQILEGIRFIHSAGFVHRDIKLDNMLLHSPPGSGKVYCKISDFGFTKKEDTAHGMTYMKGGKKSLRRTF</sequence>
<keyword evidence="4" id="KW-0808">Transferase</keyword>
<dbReference type="GO" id="GO:0005524">
    <property type="term" value="F:ATP binding"/>
    <property type="evidence" value="ECO:0007669"/>
    <property type="project" value="UniProtKB-UniRule"/>
</dbReference>
<dbReference type="PANTHER" id="PTHR44167">
    <property type="entry name" value="OVARIAN-SPECIFIC SERINE/THREONINE-PROTEIN KINASE LOK-RELATED"/>
    <property type="match status" value="1"/>
</dbReference>
<dbReference type="PROSITE" id="PS00107">
    <property type="entry name" value="PROTEIN_KINASE_ATP"/>
    <property type="match status" value="1"/>
</dbReference>
<evidence type="ECO:0000256" key="2">
    <source>
        <dbReference type="ARBA" id="ARBA00022840"/>
    </source>
</evidence>
<evidence type="ECO:0000259" key="5">
    <source>
        <dbReference type="PROSITE" id="PS50011"/>
    </source>
</evidence>
<keyword evidence="1 3" id="KW-0547">Nucleotide-binding</keyword>
<dbReference type="PROSITE" id="PS00108">
    <property type="entry name" value="PROTEIN_KINASE_ST"/>
    <property type="match status" value="1"/>
</dbReference>
<dbReference type="InterPro" id="IPR017441">
    <property type="entry name" value="Protein_kinase_ATP_BS"/>
</dbReference>
<dbReference type="GO" id="GO:0004674">
    <property type="term" value="F:protein serine/threonine kinase activity"/>
    <property type="evidence" value="ECO:0007669"/>
    <property type="project" value="UniProtKB-KW"/>
</dbReference>
<dbReference type="Gene3D" id="1.10.510.10">
    <property type="entry name" value="Transferase(Phosphotransferase) domain 1"/>
    <property type="match status" value="1"/>
</dbReference>
<organism evidence="6 7">
    <name type="scientific">Streblomastix strix</name>
    <dbReference type="NCBI Taxonomy" id="222440"/>
    <lineage>
        <taxon>Eukaryota</taxon>
        <taxon>Metamonada</taxon>
        <taxon>Preaxostyla</taxon>
        <taxon>Oxymonadida</taxon>
        <taxon>Streblomastigidae</taxon>
        <taxon>Streblomastix</taxon>
    </lineage>
</organism>
<reference evidence="6 7" key="1">
    <citation type="submission" date="2019-03" db="EMBL/GenBank/DDBJ databases">
        <title>Single cell metagenomics reveals metabolic interactions within the superorganism composed of flagellate Streblomastix strix and complex community of Bacteroidetes bacteria on its surface.</title>
        <authorList>
            <person name="Treitli S.C."/>
            <person name="Kolisko M."/>
            <person name="Husnik F."/>
            <person name="Keeling P."/>
            <person name="Hampl V."/>
        </authorList>
    </citation>
    <scope>NUCLEOTIDE SEQUENCE [LARGE SCALE GENOMIC DNA]</scope>
    <source>
        <strain evidence="6">ST1C</strain>
    </source>
</reference>
<dbReference type="InterPro" id="IPR000719">
    <property type="entry name" value="Prot_kinase_dom"/>
</dbReference>
<keyword evidence="2 3" id="KW-0067">ATP-binding</keyword>
<feature type="domain" description="Protein kinase" evidence="5">
    <location>
        <begin position="22"/>
        <end position="186"/>
    </location>
</feature>
<evidence type="ECO:0000313" key="7">
    <source>
        <dbReference type="Proteomes" id="UP000324800"/>
    </source>
</evidence>
<dbReference type="EMBL" id="SNRW01015860">
    <property type="protein sequence ID" value="KAA6369959.1"/>
    <property type="molecule type" value="Genomic_DNA"/>
</dbReference>